<protein>
    <recommendedName>
        <fullName evidence="7">THAP-type domain-containing protein</fullName>
    </recommendedName>
</protein>
<evidence type="ECO:0000256" key="1">
    <source>
        <dbReference type="ARBA" id="ARBA00022723"/>
    </source>
</evidence>
<feature type="domain" description="THAP-type" evidence="7">
    <location>
        <begin position="1"/>
        <end position="82"/>
    </location>
</feature>
<gene>
    <name evidence="8" type="ORF">DMN91_009824</name>
</gene>
<keyword evidence="4 5" id="KW-0238">DNA-binding</keyword>
<keyword evidence="1" id="KW-0479">Metal-binding</keyword>
<sequence>MPACCVAICTNRTEKGFSMRKFPANVERREKWIESINTHNRIHGSKWRATQNLFAHFLAEMWETIRVDGKKKLKANAVPTIFNPISDENMAYTTDSAVPFTSEPECFLTDVNDAKGLPIGSIEMDEMEITSNSTTLANDNDSVEELKRKLDETKRKLETAKTIIWKKEKTNRIILQRLRKLRKSFKLLSEQRFPESD</sequence>
<comment type="caution">
    <text evidence="8">The sequence shown here is derived from an EMBL/GenBank/DDBJ whole genome shotgun (WGS) entry which is preliminary data.</text>
</comment>
<evidence type="ECO:0000256" key="5">
    <source>
        <dbReference type="PROSITE-ProRule" id="PRU00309"/>
    </source>
</evidence>
<dbReference type="Pfam" id="PF05485">
    <property type="entry name" value="THAP"/>
    <property type="match status" value="1"/>
</dbReference>
<evidence type="ECO:0000259" key="7">
    <source>
        <dbReference type="PROSITE" id="PS50950"/>
    </source>
</evidence>
<dbReference type="GO" id="GO:0008270">
    <property type="term" value="F:zinc ion binding"/>
    <property type="evidence" value="ECO:0007669"/>
    <property type="project" value="UniProtKB-KW"/>
</dbReference>
<dbReference type="SUPFAM" id="SSF57716">
    <property type="entry name" value="Glucocorticoid receptor-like (DNA-binding domain)"/>
    <property type="match status" value="1"/>
</dbReference>
<reference evidence="8" key="1">
    <citation type="journal article" date="2018" name="Genome Res.">
        <title>The genomic architecture and molecular evolution of ant odorant receptors.</title>
        <authorList>
            <person name="McKenzie S.K."/>
            <person name="Kronauer D.J.C."/>
        </authorList>
    </citation>
    <scope>NUCLEOTIDE SEQUENCE [LARGE SCALE GENOMIC DNA]</scope>
    <source>
        <strain evidence="8">Clonal line C1</strain>
    </source>
</reference>
<dbReference type="SMART" id="SM00980">
    <property type="entry name" value="THAP"/>
    <property type="match status" value="1"/>
</dbReference>
<feature type="coiled-coil region" evidence="6">
    <location>
        <begin position="136"/>
        <end position="163"/>
    </location>
</feature>
<reference evidence="8" key="2">
    <citation type="submission" date="2018-07" db="EMBL/GenBank/DDBJ databases">
        <authorList>
            <person name="Mckenzie S.K."/>
            <person name="Kronauer D.J.C."/>
        </authorList>
    </citation>
    <scope>NUCLEOTIDE SEQUENCE</scope>
    <source>
        <strain evidence="8">Clonal line C1</strain>
    </source>
</reference>
<proteinExistence type="predicted"/>
<dbReference type="OrthoDB" id="7554644at2759"/>
<evidence type="ECO:0000256" key="4">
    <source>
        <dbReference type="ARBA" id="ARBA00023125"/>
    </source>
</evidence>
<accession>A0A3L8DCE7</accession>
<keyword evidence="2 5" id="KW-0863">Zinc-finger</keyword>
<dbReference type="AlphaFoldDB" id="A0A3L8DCE7"/>
<dbReference type="InterPro" id="IPR006612">
    <property type="entry name" value="THAP_Znf"/>
</dbReference>
<dbReference type="Proteomes" id="UP000279307">
    <property type="component" value="Chromosome 10"/>
</dbReference>
<keyword evidence="3" id="KW-0862">Zinc</keyword>
<organism evidence="8">
    <name type="scientific">Ooceraea biroi</name>
    <name type="common">Clonal raider ant</name>
    <name type="synonym">Cerapachys biroi</name>
    <dbReference type="NCBI Taxonomy" id="2015173"/>
    <lineage>
        <taxon>Eukaryota</taxon>
        <taxon>Metazoa</taxon>
        <taxon>Ecdysozoa</taxon>
        <taxon>Arthropoda</taxon>
        <taxon>Hexapoda</taxon>
        <taxon>Insecta</taxon>
        <taxon>Pterygota</taxon>
        <taxon>Neoptera</taxon>
        <taxon>Endopterygota</taxon>
        <taxon>Hymenoptera</taxon>
        <taxon>Apocrita</taxon>
        <taxon>Aculeata</taxon>
        <taxon>Formicoidea</taxon>
        <taxon>Formicidae</taxon>
        <taxon>Dorylinae</taxon>
        <taxon>Ooceraea</taxon>
    </lineage>
</organism>
<dbReference type="EMBL" id="QOIP01000010">
    <property type="protein sequence ID" value="RLU17588.1"/>
    <property type="molecule type" value="Genomic_DNA"/>
</dbReference>
<name>A0A3L8DCE7_OOCBI</name>
<evidence type="ECO:0000256" key="2">
    <source>
        <dbReference type="ARBA" id="ARBA00022771"/>
    </source>
</evidence>
<dbReference type="GO" id="GO:0003677">
    <property type="term" value="F:DNA binding"/>
    <property type="evidence" value="ECO:0007669"/>
    <property type="project" value="UniProtKB-UniRule"/>
</dbReference>
<dbReference type="PROSITE" id="PS50950">
    <property type="entry name" value="ZF_THAP"/>
    <property type="match status" value="1"/>
</dbReference>
<keyword evidence="6" id="KW-0175">Coiled coil</keyword>
<evidence type="ECO:0000256" key="3">
    <source>
        <dbReference type="ARBA" id="ARBA00022833"/>
    </source>
</evidence>
<evidence type="ECO:0000313" key="8">
    <source>
        <dbReference type="EMBL" id="RLU17588.1"/>
    </source>
</evidence>
<evidence type="ECO:0000256" key="6">
    <source>
        <dbReference type="SAM" id="Coils"/>
    </source>
</evidence>